<dbReference type="RefSeq" id="WP_090238361.1">
    <property type="nucleotide sequence ID" value="NZ_FOJW01000009.1"/>
</dbReference>
<evidence type="ECO:0000259" key="13">
    <source>
        <dbReference type="SMART" id="SM00934"/>
    </source>
</evidence>
<accession>A0A1I0Z2R0</accession>
<dbReference type="UniPathway" id="UPA00070">
    <property type="reaction ID" value="UER00120"/>
</dbReference>
<evidence type="ECO:0000256" key="1">
    <source>
        <dbReference type="ARBA" id="ARBA00002356"/>
    </source>
</evidence>
<dbReference type="PROSITE" id="PS00156">
    <property type="entry name" value="OMPDECASE"/>
    <property type="match status" value="1"/>
</dbReference>
<protein>
    <recommendedName>
        <fullName evidence="9">Orotidine 5'-phosphate decarboxylase</fullName>
        <ecNumber evidence="9">4.1.1.23</ecNumber>
    </recommendedName>
    <alternativeName>
        <fullName evidence="9">OMP decarboxylase</fullName>
        <shortName evidence="9">OMPDCase</shortName>
        <shortName evidence="9">OMPdecase</shortName>
    </alternativeName>
</protein>
<dbReference type="Pfam" id="PF00215">
    <property type="entry name" value="OMPdecase"/>
    <property type="match status" value="1"/>
</dbReference>
<dbReference type="GO" id="GO:0005829">
    <property type="term" value="C:cytosol"/>
    <property type="evidence" value="ECO:0007669"/>
    <property type="project" value="TreeGrafter"/>
</dbReference>
<evidence type="ECO:0000313" key="14">
    <source>
        <dbReference type="EMBL" id="SFB19386.1"/>
    </source>
</evidence>
<keyword evidence="15" id="KW-1185">Reference proteome</keyword>
<evidence type="ECO:0000256" key="3">
    <source>
        <dbReference type="ARBA" id="ARBA00011738"/>
    </source>
</evidence>
<dbReference type="InterPro" id="IPR014732">
    <property type="entry name" value="OMPdecase"/>
</dbReference>
<dbReference type="STRING" id="237679.SAMN04488072_10990"/>
<name>A0A1I0Z2R0_9BACI</name>
<dbReference type="CDD" id="cd04725">
    <property type="entry name" value="OMP_decarboxylase_like"/>
    <property type="match status" value="1"/>
</dbReference>
<dbReference type="EMBL" id="FOJW01000009">
    <property type="protein sequence ID" value="SFB19386.1"/>
    <property type="molecule type" value="Genomic_DNA"/>
</dbReference>
<dbReference type="AlphaFoldDB" id="A0A1I0Z2R0"/>
<dbReference type="NCBIfam" id="NF001273">
    <property type="entry name" value="PRK00230.1"/>
    <property type="match status" value="1"/>
</dbReference>
<keyword evidence="6 9" id="KW-0456">Lyase</keyword>
<evidence type="ECO:0000256" key="11">
    <source>
        <dbReference type="PIRSR" id="PIRSR614732-2"/>
    </source>
</evidence>
<evidence type="ECO:0000256" key="2">
    <source>
        <dbReference type="ARBA" id="ARBA00004861"/>
    </source>
</evidence>
<comment type="similarity">
    <text evidence="8 9">Belongs to the OMP decarboxylase family. Type 1 subfamily.</text>
</comment>
<feature type="active site" description="Proton donor" evidence="9">
    <location>
        <position position="61"/>
    </location>
</feature>
<feature type="binding site" evidence="9 11">
    <location>
        <position position="32"/>
    </location>
    <ligand>
        <name>substrate</name>
    </ligand>
</feature>
<dbReference type="InterPro" id="IPR011060">
    <property type="entry name" value="RibuloseP-bd_barrel"/>
</dbReference>
<keyword evidence="5 9" id="KW-0665">Pyrimidine biosynthesis</keyword>
<feature type="binding site" evidence="9">
    <location>
        <begin position="59"/>
        <end position="68"/>
    </location>
    <ligand>
        <name>substrate</name>
    </ligand>
</feature>
<feature type="binding site" evidence="9 11">
    <location>
        <position position="213"/>
    </location>
    <ligand>
        <name>substrate</name>
    </ligand>
</feature>
<dbReference type="Proteomes" id="UP000198642">
    <property type="component" value="Unassembled WGS sequence"/>
</dbReference>
<dbReference type="SUPFAM" id="SSF51366">
    <property type="entry name" value="Ribulose-phoshate binding barrel"/>
    <property type="match status" value="1"/>
</dbReference>
<dbReference type="InterPro" id="IPR013785">
    <property type="entry name" value="Aldolase_TIM"/>
</dbReference>
<dbReference type="NCBIfam" id="TIGR01740">
    <property type="entry name" value="pyrF"/>
    <property type="match status" value="1"/>
</dbReference>
<organism evidence="14 15">
    <name type="scientific">Lentibacillus halodurans</name>
    <dbReference type="NCBI Taxonomy" id="237679"/>
    <lineage>
        <taxon>Bacteria</taxon>
        <taxon>Bacillati</taxon>
        <taxon>Bacillota</taxon>
        <taxon>Bacilli</taxon>
        <taxon>Bacillales</taxon>
        <taxon>Bacillaceae</taxon>
        <taxon>Lentibacillus</taxon>
    </lineage>
</organism>
<sequence>MIENIYLALDFPTWEEANDFIEWNEFHGIPVKVGMELYYREGPRLIESLKENGHAIFLDLKLHDIPTTVMKAMKNIAGLGVDMVNVHALGGSDMIRRAKEGLMAGSPTNHEPKLIAVTIMTSMDNAAMNDELKIQGNLQNNVIHFADFARENGADGVVCSVHEANRIKDVCGASFLTVTPGIRLQESADDDQKRIATPAFARENGADILVAGRTITNSRNPKSAYENVQKEWLYGVE</sequence>
<dbReference type="SMART" id="SM00934">
    <property type="entry name" value="OMPdecase"/>
    <property type="match status" value="1"/>
</dbReference>
<evidence type="ECO:0000256" key="4">
    <source>
        <dbReference type="ARBA" id="ARBA00022793"/>
    </source>
</evidence>
<comment type="catalytic activity">
    <reaction evidence="7 9 12">
        <text>orotidine 5'-phosphate + H(+) = UMP + CO2</text>
        <dbReference type="Rhea" id="RHEA:11596"/>
        <dbReference type="ChEBI" id="CHEBI:15378"/>
        <dbReference type="ChEBI" id="CHEBI:16526"/>
        <dbReference type="ChEBI" id="CHEBI:57538"/>
        <dbReference type="ChEBI" id="CHEBI:57865"/>
        <dbReference type="EC" id="4.1.1.23"/>
    </reaction>
</comment>
<dbReference type="InterPro" id="IPR047596">
    <property type="entry name" value="OMPdecase_bac"/>
</dbReference>
<comment type="function">
    <text evidence="1 9">Catalyzes the decarboxylation of orotidine 5'-monophosphate (OMP) to uridine 5'-monophosphate (UMP).</text>
</comment>
<feature type="active site" description="For OMPdecase activity" evidence="10">
    <location>
        <position position="64"/>
    </location>
</feature>
<dbReference type="HAMAP" id="MF_01200_B">
    <property type="entry name" value="OMPdecase_type1_B"/>
    <property type="match status" value="1"/>
</dbReference>
<dbReference type="InterPro" id="IPR018089">
    <property type="entry name" value="OMPdecase_AS"/>
</dbReference>
<dbReference type="InterPro" id="IPR001754">
    <property type="entry name" value="OMPdeCOase_dom"/>
</dbReference>
<dbReference type="FunFam" id="3.20.20.70:FF:000015">
    <property type="entry name" value="Orotidine 5'-phosphate decarboxylase"/>
    <property type="match status" value="1"/>
</dbReference>
<comment type="pathway">
    <text evidence="2 9 12">Pyrimidine metabolism; UMP biosynthesis via de novo pathway; UMP from orotate: step 2/2.</text>
</comment>
<feature type="binding site" evidence="9 11">
    <location>
        <position position="121"/>
    </location>
    <ligand>
        <name>substrate</name>
    </ligand>
</feature>
<feature type="binding site" evidence="9 11">
    <location>
        <position position="183"/>
    </location>
    <ligand>
        <name>substrate</name>
    </ligand>
</feature>
<proteinExistence type="inferred from homology"/>
<gene>
    <name evidence="9" type="primary">pyrF</name>
    <name evidence="14" type="ORF">SAMN04488072_10990</name>
</gene>
<evidence type="ECO:0000256" key="12">
    <source>
        <dbReference type="RuleBase" id="RU000512"/>
    </source>
</evidence>
<keyword evidence="4 9" id="KW-0210">Decarboxylase</keyword>
<feature type="active site" description="For OMPdecase activity" evidence="10">
    <location>
        <position position="59"/>
    </location>
</feature>
<evidence type="ECO:0000256" key="6">
    <source>
        <dbReference type="ARBA" id="ARBA00023239"/>
    </source>
</evidence>
<dbReference type="GO" id="GO:0044205">
    <property type="term" value="P:'de novo' UMP biosynthetic process"/>
    <property type="evidence" value="ECO:0007669"/>
    <property type="project" value="UniProtKB-UniRule"/>
</dbReference>
<evidence type="ECO:0000313" key="15">
    <source>
        <dbReference type="Proteomes" id="UP000198642"/>
    </source>
</evidence>
<feature type="binding site" evidence="9 11">
    <location>
        <position position="10"/>
    </location>
    <ligand>
        <name>substrate</name>
    </ligand>
</feature>
<dbReference type="OrthoDB" id="9806203at2"/>
<feature type="active site" description="For OMPdecase activity" evidence="10">
    <location>
        <position position="61"/>
    </location>
</feature>
<evidence type="ECO:0000256" key="5">
    <source>
        <dbReference type="ARBA" id="ARBA00022975"/>
    </source>
</evidence>
<evidence type="ECO:0000256" key="7">
    <source>
        <dbReference type="ARBA" id="ARBA00049157"/>
    </source>
</evidence>
<feature type="binding site" evidence="9 11">
    <location>
        <position position="212"/>
    </location>
    <ligand>
        <name>substrate</name>
    </ligand>
</feature>
<dbReference type="PANTHER" id="PTHR32119">
    <property type="entry name" value="OROTIDINE 5'-PHOSPHATE DECARBOXYLASE"/>
    <property type="match status" value="1"/>
</dbReference>
<dbReference type="GO" id="GO:0004590">
    <property type="term" value="F:orotidine-5'-phosphate decarboxylase activity"/>
    <property type="evidence" value="ECO:0007669"/>
    <property type="project" value="UniProtKB-UniRule"/>
</dbReference>
<evidence type="ECO:0000256" key="10">
    <source>
        <dbReference type="PIRSR" id="PIRSR614732-1"/>
    </source>
</evidence>
<reference evidence="14 15" key="1">
    <citation type="submission" date="2016-10" db="EMBL/GenBank/DDBJ databases">
        <authorList>
            <person name="de Groot N.N."/>
        </authorList>
    </citation>
    <scope>NUCLEOTIDE SEQUENCE [LARGE SCALE GENOMIC DNA]</scope>
    <source>
        <strain evidence="14 15">CGMCC 1.3702</strain>
    </source>
</reference>
<comment type="subunit">
    <text evidence="3 9">Homodimer.</text>
</comment>
<dbReference type="GO" id="GO:0006207">
    <property type="term" value="P:'de novo' pyrimidine nucleobase biosynthetic process"/>
    <property type="evidence" value="ECO:0007669"/>
    <property type="project" value="InterPro"/>
</dbReference>
<feature type="binding site" evidence="9 11">
    <location>
        <position position="192"/>
    </location>
    <ligand>
        <name>substrate</name>
    </ligand>
</feature>
<feature type="domain" description="Orotidine 5'-phosphate decarboxylase" evidence="13">
    <location>
        <begin position="4"/>
        <end position="228"/>
    </location>
</feature>
<dbReference type="Gene3D" id="3.20.20.70">
    <property type="entry name" value="Aldolase class I"/>
    <property type="match status" value="1"/>
</dbReference>
<evidence type="ECO:0000256" key="8">
    <source>
        <dbReference type="ARBA" id="ARBA00061012"/>
    </source>
</evidence>
<dbReference type="EC" id="4.1.1.23" evidence="9"/>
<evidence type="ECO:0000256" key="9">
    <source>
        <dbReference type="HAMAP-Rule" id="MF_01200"/>
    </source>
</evidence>
<dbReference type="PANTHER" id="PTHR32119:SF2">
    <property type="entry name" value="OROTIDINE 5'-PHOSPHATE DECARBOXYLASE"/>
    <property type="match status" value="1"/>
</dbReference>